<feature type="non-terminal residue" evidence="1">
    <location>
        <position position="65"/>
    </location>
</feature>
<name>C7DK01_9APHY</name>
<feature type="non-terminal residue" evidence="1">
    <location>
        <position position="1"/>
    </location>
</feature>
<keyword evidence="1" id="KW-0547">Nucleotide-binding</keyword>
<proteinExistence type="evidence at transcript level"/>
<accession>C7DK01</accession>
<protein>
    <submittedName>
        <fullName evidence="1">Lipid A export ATP-binding</fullName>
    </submittedName>
</protein>
<keyword evidence="1" id="KW-0067">ATP-binding</keyword>
<organism evidence="1">
    <name type="scientific">Polyporus grammocephalus</name>
    <dbReference type="NCBI Taxonomy" id="196234"/>
    <lineage>
        <taxon>Eukaryota</taxon>
        <taxon>Fungi</taxon>
        <taxon>Dikarya</taxon>
        <taxon>Basidiomycota</taxon>
        <taxon>Agaricomycotina</taxon>
        <taxon>Agaricomycetes</taxon>
        <taxon>Polyporales</taxon>
        <taxon>Polyporaceae</taxon>
        <taxon>Polyporus</taxon>
    </lineage>
</organism>
<dbReference type="GO" id="GO:0005524">
    <property type="term" value="F:ATP binding"/>
    <property type="evidence" value="ECO:0007669"/>
    <property type="project" value="UniProtKB-KW"/>
</dbReference>
<dbReference type="AlphaFoldDB" id="C7DK01"/>
<evidence type="ECO:0000313" key="1">
    <source>
        <dbReference type="EMBL" id="ACT52855.1"/>
    </source>
</evidence>
<sequence length="65" mass="7122">ELAEFALKAGLSQAQLGLLLQLVQRVATDPTQLTFTSAADVKKTWEEASANQPQVCILYLYPPTM</sequence>
<dbReference type="EMBL" id="GQ141640">
    <property type="protein sequence ID" value="ACT52855.1"/>
    <property type="molecule type" value="mRNA"/>
</dbReference>
<reference evidence="1" key="1">
    <citation type="submission" date="2009-05" db="EMBL/GenBank/DDBJ databases">
        <title>Characterization of Differentially Expressed Genes Related to Laccase Biosynthesis of White-Rot Fungus TR16.</title>
        <authorList>
            <person name="Chen Q.-T."/>
            <person name="Guo L.-Q."/>
            <person name="Lin J.-F."/>
        </authorList>
    </citation>
    <scope>NUCLEOTIDE SEQUENCE</scope>
    <source>
        <strain evidence="1">TR16</strain>
    </source>
</reference>